<feature type="binding site" evidence="3">
    <location>
        <position position="170"/>
    </location>
    <ligand>
        <name>a divalent metal cation</name>
        <dbReference type="ChEBI" id="CHEBI:60240"/>
        <label>2</label>
    </ligand>
</feature>
<dbReference type="InterPro" id="IPR032466">
    <property type="entry name" value="Metal_Hydrolase"/>
</dbReference>
<name>A0A2R5LM38_9ACAR</name>
<feature type="binding site" evidence="3">
    <location>
        <position position="170"/>
    </location>
    <ligand>
        <name>a divalent metal cation</name>
        <dbReference type="ChEBI" id="CHEBI:60240"/>
        <label>1</label>
    </ligand>
</feature>
<dbReference type="GO" id="GO:0008270">
    <property type="term" value="F:zinc ion binding"/>
    <property type="evidence" value="ECO:0007669"/>
    <property type="project" value="InterPro"/>
</dbReference>
<protein>
    <submittedName>
        <fullName evidence="5">Putative resiniferatoxin-binding phosphotriesterase-related protein</fullName>
    </submittedName>
</protein>
<reference evidence="5" key="1">
    <citation type="submission" date="2018-03" db="EMBL/GenBank/DDBJ databases">
        <title>The relapsing fever spirochete Borrelia turicatae persists in the highly oxidative environment of its soft-bodied tick vector.</title>
        <authorList>
            <person name="Bourret T.J."/>
            <person name="Boyle W.K."/>
            <person name="Valenzuela J.G."/>
            <person name="Oliveira F."/>
            <person name="Lopez J.E."/>
        </authorList>
    </citation>
    <scope>NUCLEOTIDE SEQUENCE</scope>
    <source>
        <strain evidence="5">Kansas strain/isolate</strain>
        <tissue evidence="5">Salivary glands</tissue>
    </source>
</reference>
<dbReference type="SUPFAM" id="SSF51556">
    <property type="entry name" value="Metallo-dependent hydrolases"/>
    <property type="match status" value="1"/>
</dbReference>
<comment type="cofactor">
    <cofactor evidence="3">
        <name>a divalent metal cation</name>
        <dbReference type="ChEBI" id="CHEBI:60240"/>
    </cofactor>
    <text evidence="3">Binds 2 divalent metal cations per subunit.</text>
</comment>
<keyword evidence="2" id="KW-0378">Hydrolase</keyword>
<comment type="similarity">
    <text evidence="4">Belongs to the metallo-dependent hydrolases superfamily. Phosphotriesterase family.</text>
</comment>
<feature type="binding site" evidence="3">
    <location>
        <position position="299"/>
    </location>
    <ligand>
        <name>a divalent metal cation</name>
        <dbReference type="ChEBI" id="CHEBI:60240"/>
        <label>1</label>
    </ligand>
</feature>
<keyword evidence="1 3" id="KW-0479">Metal-binding</keyword>
<dbReference type="PROSITE" id="PS51347">
    <property type="entry name" value="PHOSPHOTRIESTERASE_2"/>
    <property type="match status" value="1"/>
</dbReference>
<dbReference type="PANTHER" id="PTHR10819:SF3">
    <property type="entry name" value="PHOSPHOTRIESTERASE-RELATED PROTEIN"/>
    <property type="match status" value="1"/>
</dbReference>
<accession>A0A2R5LM38</accession>
<comment type="caution">
    <text evidence="4">Lacks conserved residue(s) required for the propagation of feature annotation.</text>
</comment>
<feature type="binding site" evidence="3">
    <location>
        <position position="23"/>
    </location>
    <ligand>
        <name>a divalent metal cation</name>
        <dbReference type="ChEBI" id="CHEBI:60240"/>
        <label>1</label>
    </ligand>
</feature>
<evidence type="ECO:0000256" key="2">
    <source>
        <dbReference type="ARBA" id="ARBA00022801"/>
    </source>
</evidence>
<dbReference type="Pfam" id="PF02126">
    <property type="entry name" value="PTE"/>
    <property type="match status" value="1"/>
</dbReference>
<dbReference type="GO" id="GO:0016787">
    <property type="term" value="F:hydrolase activity"/>
    <property type="evidence" value="ECO:0007669"/>
    <property type="project" value="UniProtKB-KW"/>
</dbReference>
<evidence type="ECO:0000256" key="3">
    <source>
        <dbReference type="PIRSR" id="PIRSR601559-52"/>
    </source>
</evidence>
<evidence type="ECO:0000256" key="1">
    <source>
        <dbReference type="ARBA" id="ARBA00022723"/>
    </source>
</evidence>
<dbReference type="PANTHER" id="PTHR10819">
    <property type="entry name" value="PHOSPHOTRIESTERASE-RELATED"/>
    <property type="match status" value="1"/>
</dbReference>
<sequence>MRGKVETVHGPIDPDALGSVLTHEHLSHTLDDRVFTVTHAHHHAYMKTSPIVLENMWWIRQFPYSHVDNLIFSDENTKAAVMEEMKFFKQNGGGTIVENSCRGMGRDIPFFRKISTETGVHVVAGTGYYVTANYSGHILSTPVEELTQEFVSDIIDGADGTTARCGIIGELGCTWPLQDFEKRVLRAAAAAQQATGCPVIIHPGRNPKAPFEIIRIFTEAGGRAGHTVMSHLDRTLLEETELAEFASLGCYCEHDLFGIETSHYQPGPASDMPSDAQRLRLLKYLVDQGYEDRIVVGHDIHTKHRLMKYGGHGYSHILLNIVPKMLERGFSLDVVHKITQTNPQTWLTFFQ</sequence>
<proteinExistence type="inferred from homology"/>
<organism evidence="5">
    <name type="scientific">Ornithodoros turicata</name>
    <dbReference type="NCBI Taxonomy" id="34597"/>
    <lineage>
        <taxon>Eukaryota</taxon>
        <taxon>Metazoa</taxon>
        <taxon>Ecdysozoa</taxon>
        <taxon>Arthropoda</taxon>
        <taxon>Chelicerata</taxon>
        <taxon>Arachnida</taxon>
        <taxon>Acari</taxon>
        <taxon>Parasitiformes</taxon>
        <taxon>Ixodida</taxon>
        <taxon>Ixodoidea</taxon>
        <taxon>Argasidae</taxon>
        <taxon>Ornithodorinae</taxon>
        <taxon>Ornithodoros</taxon>
    </lineage>
</organism>
<feature type="binding site" evidence="3">
    <location>
        <position position="25"/>
    </location>
    <ligand>
        <name>a divalent metal cation</name>
        <dbReference type="ChEBI" id="CHEBI:60240"/>
        <label>1</label>
    </ligand>
</feature>
<dbReference type="AlphaFoldDB" id="A0A2R5LM38"/>
<feature type="binding site" evidence="3">
    <location>
        <position position="202"/>
    </location>
    <ligand>
        <name>a divalent metal cation</name>
        <dbReference type="ChEBI" id="CHEBI:60240"/>
        <label>2</label>
    </ligand>
</feature>
<dbReference type="InterPro" id="IPR001559">
    <property type="entry name" value="Phosphotriesterase"/>
</dbReference>
<dbReference type="EMBL" id="GGLE01006241">
    <property type="protein sequence ID" value="MBY10367.1"/>
    <property type="molecule type" value="Transcribed_RNA"/>
</dbReference>
<feature type="binding site" evidence="3">
    <location>
        <position position="231"/>
    </location>
    <ligand>
        <name>a divalent metal cation</name>
        <dbReference type="ChEBI" id="CHEBI:60240"/>
        <label>2</label>
    </ligand>
</feature>
<evidence type="ECO:0000256" key="4">
    <source>
        <dbReference type="PROSITE-ProRule" id="PRU00679"/>
    </source>
</evidence>
<dbReference type="Gene3D" id="3.20.20.140">
    <property type="entry name" value="Metal-dependent hydrolases"/>
    <property type="match status" value="1"/>
</dbReference>
<evidence type="ECO:0000313" key="5">
    <source>
        <dbReference type="EMBL" id="MBY10367.1"/>
    </source>
</evidence>